<dbReference type="Pfam" id="PF05119">
    <property type="entry name" value="Terminase_4"/>
    <property type="match status" value="1"/>
</dbReference>
<accession>A0A7W8ZXD7</accession>
<evidence type="ECO:0000313" key="2">
    <source>
        <dbReference type="Proteomes" id="UP000561726"/>
    </source>
</evidence>
<dbReference type="AlphaFoldDB" id="A0A7W8ZXD7"/>
<dbReference type="OrthoDB" id="5124104at2"/>
<dbReference type="EMBL" id="JACHBQ010000001">
    <property type="protein sequence ID" value="MBB5641788.1"/>
    <property type="molecule type" value="Genomic_DNA"/>
</dbReference>
<dbReference type="Proteomes" id="UP000561726">
    <property type="component" value="Unassembled WGS sequence"/>
</dbReference>
<organism evidence="1 2">
    <name type="scientific">Cryobacterium roopkundense</name>
    <dbReference type="NCBI Taxonomy" id="1001240"/>
    <lineage>
        <taxon>Bacteria</taxon>
        <taxon>Bacillati</taxon>
        <taxon>Actinomycetota</taxon>
        <taxon>Actinomycetes</taxon>
        <taxon>Micrococcales</taxon>
        <taxon>Microbacteriaceae</taxon>
        <taxon>Cryobacterium</taxon>
    </lineage>
</organism>
<dbReference type="RefSeq" id="WP_052542370.1">
    <property type="nucleotide sequence ID" value="NZ_JACHBQ010000001.1"/>
</dbReference>
<reference evidence="1 2" key="1">
    <citation type="submission" date="2020-08" db="EMBL/GenBank/DDBJ databases">
        <title>Sequencing the genomes of 1000 actinobacteria strains.</title>
        <authorList>
            <person name="Klenk H.-P."/>
        </authorList>
    </citation>
    <scope>NUCLEOTIDE SEQUENCE [LARGE SCALE GENOMIC DNA]</scope>
    <source>
        <strain evidence="1 2">DSM 21065</strain>
    </source>
</reference>
<proteinExistence type="predicted"/>
<gene>
    <name evidence="1" type="ORF">BJ997_002336</name>
</gene>
<dbReference type="InterPro" id="IPR006448">
    <property type="entry name" value="Phage_term_ssu_P27"/>
</dbReference>
<comment type="caution">
    <text evidence="1">The sequence shown here is derived from an EMBL/GenBank/DDBJ whole genome shotgun (WGS) entry which is preliminary data.</text>
</comment>
<name>A0A7W8ZXD7_9MICO</name>
<sequence length="138" mass="14468">MTKPATETATKLLPDPPTVLGDRGRTLWAQIHETYEFDPQDTNLVIEVCRTLDTIDTLAAAIAADGVMVTGSQGQLVMNGAVGELRQQQAAYARLVTMLNLNAAATGSALITATSASASAAANARWSKVAQAKRANRG</sequence>
<protein>
    <recommendedName>
        <fullName evidence="3">Terminase</fullName>
    </recommendedName>
</protein>
<evidence type="ECO:0008006" key="3">
    <source>
        <dbReference type="Google" id="ProtNLM"/>
    </source>
</evidence>
<evidence type="ECO:0000313" key="1">
    <source>
        <dbReference type="EMBL" id="MBB5641788.1"/>
    </source>
</evidence>